<keyword evidence="2" id="KW-0732">Signal</keyword>
<feature type="repeat" description="TPR" evidence="1">
    <location>
        <begin position="296"/>
        <end position="329"/>
    </location>
</feature>
<sequence>MKIKFLILLAIGVFANQSVAAQEVDCARALSLFSQSAKVKDYKAAKPYYEKLIKSCQDYHISLYQYGDRMLKHFAKSTKDDAELQKQYAEQLIENYKLRLQNFPAKTSKGETYANIAEAMYDYKIGTAAEQLSWYEKAWKEDKENVNDPRTLYVYFNILVAEQDAGNRDLQEVFTMYDELIQKIEEQEIYRAGQAEPLLKKQELGESLSSKEERILKNTDIYLNNFNKIKQGINGLLGERADCDNLIPLYNKEFDAKKEDVEWLKRAAKRLSAKECTGDPLFFKLVESLHKQEPSAKSALYLGQLAAKDGKYSKALEYYEQSADLEDNKIDKARVYMMIAGNYKKSGSFSKARSYYKKALNIQPSLGSAYLQIASMYASSANNCGDTTFNKRAVYWLAAEYAERAARVSPAISSSAKQAAASYRGRAPQKSDVFQEGRKAGETIKIGCWIGESVRIPG</sequence>
<gene>
    <name evidence="3" type="ORF">ACFSQ0_10405</name>
</gene>
<evidence type="ECO:0000256" key="2">
    <source>
        <dbReference type="SAM" id="SignalP"/>
    </source>
</evidence>
<dbReference type="Proteomes" id="UP001597357">
    <property type="component" value="Unassembled WGS sequence"/>
</dbReference>
<accession>A0ABW5SGD3</accession>
<dbReference type="Gene3D" id="1.25.40.10">
    <property type="entry name" value="Tetratricopeptide repeat domain"/>
    <property type="match status" value="1"/>
</dbReference>
<keyword evidence="4" id="KW-1185">Reference proteome</keyword>
<feature type="chain" id="PRO_5046794398" evidence="2">
    <location>
        <begin position="21"/>
        <end position="458"/>
    </location>
</feature>
<name>A0ABW5SGD3_9FLAO</name>
<feature type="repeat" description="TPR" evidence="1">
    <location>
        <begin position="333"/>
        <end position="366"/>
    </location>
</feature>
<dbReference type="Pfam" id="PF13424">
    <property type="entry name" value="TPR_12"/>
    <property type="match status" value="1"/>
</dbReference>
<evidence type="ECO:0000313" key="4">
    <source>
        <dbReference type="Proteomes" id="UP001597357"/>
    </source>
</evidence>
<dbReference type="PROSITE" id="PS50005">
    <property type="entry name" value="TPR"/>
    <property type="match status" value="2"/>
</dbReference>
<dbReference type="InterPro" id="IPR019734">
    <property type="entry name" value="TPR_rpt"/>
</dbReference>
<evidence type="ECO:0000256" key="1">
    <source>
        <dbReference type="PROSITE-ProRule" id="PRU00339"/>
    </source>
</evidence>
<feature type="signal peptide" evidence="2">
    <location>
        <begin position="1"/>
        <end position="20"/>
    </location>
</feature>
<dbReference type="InterPro" id="IPR011990">
    <property type="entry name" value="TPR-like_helical_dom_sf"/>
</dbReference>
<dbReference type="EMBL" id="JBHULZ010000041">
    <property type="protein sequence ID" value="MFD2698404.1"/>
    <property type="molecule type" value="Genomic_DNA"/>
</dbReference>
<reference evidence="4" key="1">
    <citation type="journal article" date="2019" name="Int. J. Syst. Evol. Microbiol.">
        <title>The Global Catalogue of Microorganisms (GCM) 10K type strain sequencing project: providing services to taxonomists for standard genome sequencing and annotation.</title>
        <authorList>
            <consortium name="The Broad Institute Genomics Platform"/>
            <consortium name="The Broad Institute Genome Sequencing Center for Infectious Disease"/>
            <person name="Wu L."/>
            <person name="Ma J."/>
        </authorList>
    </citation>
    <scope>NUCLEOTIDE SEQUENCE [LARGE SCALE GENOMIC DNA]</scope>
    <source>
        <strain evidence="4">KCTC 42255</strain>
    </source>
</reference>
<dbReference type="SUPFAM" id="SSF48452">
    <property type="entry name" value="TPR-like"/>
    <property type="match status" value="2"/>
</dbReference>
<dbReference type="RefSeq" id="WP_379047904.1">
    <property type="nucleotide sequence ID" value="NZ_JBHULZ010000041.1"/>
</dbReference>
<dbReference type="SMART" id="SM00028">
    <property type="entry name" value="TPR"/>
    <property type="match status" value="2"/>
</dbReference>
<keyword evidence="1" id="KW-0802">TPR repeat</keyword>
<protein>
    <submittedName>
        <fullName evidence="3">Tetratricopeptide repeat protein</fullName>
    </submittedName>
</protein>
<proteinExistence type="predicted"/>
<organism evidence="3 4">
    <name type="scientific">Mesonia sediminis</name>
    <dbReference type="NCBI Taxonomy" id="1703946"/>
    <lineage>
        <taxon>Bacteria</taxon>
        <taxon>Pseudomonadati</taxon>
        <taxon>Bacteroidota</taxon>
        <taxon>Flavobacteriia</taxon>
        <taxon>Flavobacteriales</taxon>
        <taxon>Flavobacteriaceae</taxon>
        <taxon>Mesonia</taxon>
    </lineage>
</organism>
<evidence type="ECO:0000313" key="3">
    <source>
        <dbReference type="EMBL" id="MFD2698404.1"/>
    </source>
</evidence>
<comment type="caution">
    <text evidence="3">The sequence shown here is derived from an EMBL/GenBank/DDBJ whole genome shotgun (WGS) entry which is preliminary data.</text>
</comment>